<feature type="chain" id="PRO_5031175954" description="Serine hydrolase domain-containing protein" evidence="2">
    <location>
        <begin position="20"/>
        <end position="232"/>
    </location>
</feature>
<dbReference type="EMBL" id="HBGE01044049">
    <property type="protein sequence ID" value="CAD9140195.1"/>
    <property type="molecule type" value="Transcribed_RNA"/>
</dbReference>
<evidence type="ECO:0000259" key="3">
    <source>
        <dbReference type="Pfam" id="PF03959"/>
    </source>
</evidence>
<feature type="signal peptide" evidence="2">
    <location>
        <begin position="1"/>
        <end position="19"/>
    </location>
</feature>
<dbReference type="AlphaFoldDB" id="A0A7S1QIV8"/>
<evidence type="ECO:0000256" key="2">
    <source>
        <dbReference type="SAM" id="SignalP"/>
    </source>
</evidence>
<keyword evidence="2" id="KW-0732">Signal</keyword>
<sequence length="232" mass="24097">MRPAAAVLAAACLAMETAAVAPRPRLLCFPGKAETGAGFAQRVERLGSVADLVCVDAPHPLGEGFAWWLLPPGERSFTTPVFEGWDETVAYVRKAWVEKGPFDGMLGFSQGAILIAALAALGVVRSAARDDAPEAGELRPKALMLFGAAVPGPFRPQVAALRGSGSGSAGLRALHVVGAADDVNPPDGGREVAAALGGETWEHPGRHLVPVGDDAIARYEAFLMGKKEALEP</sequence>
<dbReference type="InterPro" id="IPR005645">
    <property type="entry name" value="FSH-like_dom"/>
</dbReference>
<organism evidence="4">
    <name type="scientific">Alexandrium catenella</name>
    <name type="common">Red tide dinoflagellate</name>
    <name type="synonym">Gonyaulax catenella</name>
    <dbReference type="NCBI Taxonomy" id="2925"/>
    <lineage>
        <taxon>Eukaryota</taxon>
        <taxon>Sar</taxon>
        <taxon>Alveolata</taxon>
        <taxon>Dinophyceae</taxon>
        <taxon>Gonyaulacales</taxon>
        <taxon>Pyrocystaceae</taxon>
        <taxon>Alexandrium</taxon>
    </lineage>
</organism>
<feature type="domain" description="Serine hydrolase" evidence="3">
    <location>
        <begin position="23"/>
        <end position="214"/>
    </location>
</feature>
<reference evidence="4" key="1">
    <citation type="submission" date="2021-01" db="EMBL/GenBank/DDBJ databases">
        <authorList>
            <person name="Corre E."/>
            <person name="Pelletier E."/>
            <person name="Niang G."/>
            <person name="Scheremetjew M."/>
            <person name="Finn R."/>
            <person name="Kale V."/>
            <person name="Holt S."/>
            <person name="Cochrane G."/>
            <person name="Meng A."/>
            <person name="Brown T."/>
            <person name="Cohen L."/>
        </authorList>
    </citation>
    <scope>NUCLEOTIDE SEQUENCE</scope>
    <source>
        <strain evidence="4">OF101</strain>
    </source>
</reference>
<dbReference type="InterPro" id="IPR029058">
    <property type="entry name" value="AB_hydrolase_fold"/>
</dbReference>
<name>A0A7S1QIV8_ALECA</name>
<proteinExistence type="predicted"/>
<dbReference type="GO" id="GO:0005634">
    <property type="term" value="C:nucleus"/>
    <property type="evidence" value="ECO:0007669"/>
    <property type="project" value="TreeGrafter"/>
</dbReference>
<dbReference type="Pfam" id="PF03959">
    <property type="entry name" value="FSH1"/>
    <property type="match status" value="1"/>
</dbReference>
<evidence type="ECO:0000313" key="4">
    <source>
        <dbReference type="EMBL" id="CAD9140195.1"/>
    </source>
</evidence>
<dbReference type="GO" id="GO:0005737">
    <property type="term" value="C:cytoplasm"/>
    <property type="evidence" value="ECO:0007669"/>
    <property type="project" value="TreeGrafter"/>
</dbReference>
<dbReference type="Gene3D" id="3.40.50.1820">
    <property type="entry name" value="alpha/beta hydrolase"/>
    <property type="match status" value="1"/>
</dbReference>
<dbReference type="GO" id="GO:0016787">
    <property type="term" value="F:hydrolase activity"/>
    <property type="evidence" value="ECO:0007669"/>
    <property type="project" value="UniProtKB-KW"/>
</dbReference>
<dbReference type="PANTHER" id="PTHR48070:SF6">
    <property type="entry name" value="ESTERASE OVCA2"/>
    <property type="match status" value="1"/>
</dbReference>
<gene>
    <name evidence="4" type="ORF">ACAT0790_LOCUS26544</name>
</gene>
<dbReference type="InterPro" id="IPR050593">
    <property type="entry name" value="LovG"/>
</dbReference>
<protein>
    <recommendedName>
        <fullName evidence="3">Serine hydrolase domain-containing protein</fullName>
    </recommendedName>
</protein>
<dbReference type="PANTHER" id="PTHR48070">
    <property type="entry name" value="ESTERASE OVCA2"/>
    <property type="match status" value="1"/>
</dbReference>
<evidence type="ECO:0000256" key="1">
    <source>
        <dbReference type="ARBA" id="ARBA00022801"/>
    </source>
</evidence>
<dbReference type="SUPFAM" id="SSF53474">
    <property type="entry name" value="alpha/beta-Hydrolases"/>
    <property type="match status" value="1"/>
</dbReference>
<accession>A0A7S1QIV8</accession>
<keyword evidence="1" id="KW-0378">Hydrolase</keyword>